<dbReference type="HOGENOM" id="CLU_405717_0_0_1"/>
<evidence type="ECO:0000313" key="4">
    <source>
        <dbReference type="Proteomes" id="UP000000600"/>
    </source>
</evidence>
<keyword evidence="4" id="KW-1185">Reference proteome</keyword>
<dbReference type="AlphaFoldDB" id="A0C666"/>
<evidence type="ECO:0000313" key="3">
    <source>
        <dbReference type="EMBL" id="CAK66283.1"/>
    </source>
</evidence>
<feature type="transmembrane region" description="Helical" evidence="1">
    <location>
        <begin position="535"/>
        <end position="557"/>
    </location>
</feature>
<dbReference type="Proteomes" id="UP000000600">
    <property type="component" value="Unassembled WGS sequence"/>
</dbReference>
<keyword evidence="1" id="KW-1133">Transmembrane helix</keyword>
<gene>
    <name evidence="3" type="ORF">GSPATT00035412001</name>
</gene>
<keyword evidence="2" id="KW-0732">Signal</keyword>
<organism evidence="3 4">
    <name type="scientific">Paramecium tetraurelia</name>
    <dbReference type="NCBI Taxonomy" id="5888"/>
    <lineage>
        <taxon>Eukaryota</taxon>
        <taxon>Sar</taxon>
        <taxon>Alveolata</taxon>
        <taxon>Ciliophora</taxon>
        <taxon>Intramacronucleata</taxon>
        <taxon>Oligohymenophorea</taxon>
        <taxon>Peniculida</taxon>
        <taxon>Parameciidae</taxon>
        <taxon>Paramecium</taxon>
    </lineage>
</organism>
<dbReference type="RefSeq" id="XP_001433680.1">
    <property type="nucleotide sequence ID" value="XM_001433643.1"/>
</dbReference>
<evidence type="ECO:0008006" key="5">
    <source>
        <dbReference type="Google" id="ProtNLM"/>
    </source>
</evidence>
<dbReference type="InParanoid" id="A0C666"/>
<dbReference type="KEGG" id="ptm:GSPATT00035412001"/>
<dbReference type="EMBL" id="CT868043">
    <property type="protein sequence ID" value="CAK66283.1"/>
    <property type="molecule type" value="Genomic_DNA"/>
</dbReference>
<keyword evidence="1" id="KW-0472">Membrane</keyword>
<protein>
    <recommendedName>
        <fullName evidence="5">Transmembrane protein</fullName>
    </recommendedName>
</protein>
<reference evidence="3 4" key="1">
    <citation type="journal article" date="2006" name="Nature">
        <title>Global trends of whole-genome duplications revealed by the ciliate Paramecium tetraurelia.</title>
        <authorList>
            <consortium name="Genoscope"/>
            <person name="Aury J.-M."/>
            <person name="Jaillon O."/>
            <person name="Duret L."/>
            <person name="Noel B."/>
            <person name="Jubin C."/>
            <person name="Porcel B.M."/>
            <person name="Segurens B."/>
            <person name="Daubin V."/>
            <person name="Anthouard V."/>
            <person name="Aiach N."/>
            <person name="Arnaiz O."/>
            <person name="Billaut A."/>
            <person name="Beisson J."/>
            <person name="Blanc I."/>
            <person name="Bouhouche K."/>
            <person name="Camara F."/>
            <person name="Duharcourt S."/>
            <person name="Guigo R."/>
            <person name="Gogendeau D."/>
            <person name="Katinka M."/>
            <person name="Keller A.-M."/>
            <person name="Kissmehl R."/>
            <person name="Klotz C."/>
            <person name="Koll F."/>
            <person name="Le Moue A."/>
            <person name="Lepere C."/>
            <person name="Malinsky S."/>
            <person name="Nowacki M."/>
            <person name="Nowak J.K."/>
            <person name="Plattner H."/>
            <person name="Poulain J."/>
            <person name="Ruiz F."/>
            <person name="Serrano V."/>
            <person name="Zagulski M."/>
            <person name="Dessen P."/>
            <person name="Betermier M."/>
            <person name="Weissenbach J."/>
            <person name="Scarpelli C."/>
            <person name="Schachter V."/>
            <person name="Sperling L."/>
            <person name="Meyer E."/>
            <person name="Cohen J."/>
            <person name="Wincker P."/>
        </authorList>
    </citation>
    <scope>NUCLEOTIDE SEQUENCE [LARGE SCALE GENOMIC DNA]</scope>
    <source>
        <strain evidence="3 4">Stock d4-2</strain>
    </source>
</reference>
<keyword evidence="1" id="KW-0812">Transmembrane</keyword>
<feature type="chain" id="PRO_5002623410" description="Transmembrane protein" evidence="2">
    <location>
        <begin position="22"/>
        <end position="678"/>
    </location>
</feature>
<dbReference type="GeneID" id="5019465"/>
<sequence>MIIRNWLIYILLQYLISNSQYQNDQRVQKMNTQMKVILIFKNQHQKNTKVNYKLNYDSISKILLLSDNRILKCFNVFTKIKLNFTFNFLCTHSNYLQAEDFFYLYFWLAQVTQCSYQPLFLFALSFFSQKMQVAIQSNNKELVPNIKSKQDLNLLISIVYIHYENMAKTYQFHKLYQQNCYFECYFNYKNKICQSQSTVHIEFGILIRFMQDSYKLERYQSLCYNKMKNFHMRKIYQQFSENICRVWTLNSLQSLYYKFQRICLKLNRLILDKIYRVIFFSWFCIKLLHNLISSKNQSFSFTLTIFQKGKKVFQLLANLRVQIVESKGNDESIEKQQVNKCQEIQRRVLNPTAMTCKLIQHTKMAVQKIQQEATYHYKVSAQNYQKMHQVDITMIQKDILTFFQDVQSFTSKLKKQIQNIVFNEKQDQFIHYVNKLLQILNFSFKCLAMDQESLNASFTTQAEQMEDNNLLYENFTRISPSLNAAFAYCLSYYRMFSNNRQIVLEKWIETKEIMDFANNAYIYSLTPINLLIRQLMLGMFIIFSTPLIMLIMLLSCLKFKHQILEEEVDWYIENITKEIERTAKEHCPSFFQPVAEQAPLEVRHTHAVINHSLEQLESIAAKITPANAKDYTKETERYTWCLTGMVPLLPDQEQDPFKQNGIHQRWQKARKKIQQIVL</sequence>
<proteinExistence type="predicted"/>
<evidence type="ECO:0000256" key="1">
    <source>
        <dbReference type="SAM" id="Phobius"/>
    </source>
</evidence>
<evidence type="ECO:0000256" key="2">
    <source>
        <dbReference type="SAM" id="SignalP"/>
    </source>
</evidence>
<feature type="signal peptide" evidence="2">
    <location>
        <begin position="1"/>
        <end position="21"/>
    </location>
</feature>
<name>A0C666_PARTE</name>
<accession>A0C666</accession>